<name>A0A1I2P2J3_9EURY</name>
<evidence type="ECO:0000256" key="3">
    <source>
        <dbReference type="ARBA" id="ARBA00022723"/>
    </source>
</evidence>
<dbReference type="OrthoDB" id="168897at2157"/>
<protein>
    <submittedName>
        <fullName evidence="7">2-desacetyl-2-hydroxyethyl bacteriochlorophyllide A dehydrogenase</fullName>
    </submittedName>
</protein>
<dbReference type="InterPro" id="IPR013149">
    <property type="entry name" value="ADH-like_C"/>
</dbReference>
<dbReference type="PANTHER" id="PTHR43350:SF19">
    <property type="entry name" value="D-GULOSIDE 3-DEHYDROGENASE"/>
    <property type="match status" value="1"/>
</dbReference>
<keyword evidence="5" id="KW-0560">Oxidoreductase</keyword>
<feature type="domain" description="Alcohol dehydrogenase-like C-terminal" evidence="6">
    <location>
        <begin position="158"/>
        <end position="261"/>
    </location>
</feature>
<dbReference type="Gene3D" id="3.90.180.10">
    <property type="entry name" value="Medium-chain alcohol dehydrogenases, catalytic domain"/>
    <property type="match status" value="2"/>
</dbReference>
<proteinExistence type="inferred from homology"/>
<accession>A0A1I2P2J3</accession>
<keyword evidence="4" id="KW-0862">Zinc</keyword>
<dbReference type="RefSeq" id="WP_092890362.1">
    <property type="nucleotide sequence ID" value="NZ_FOOQ01000001.1"/>
</dbReference>
<keyword evidence="8" id="KW-1185">Reference proteome</keyword>
<comment type="similarity">
    <text evidence="2">Belongs to the zinc-containing alcohol dehydrogenase family.</text>
</comment>
<evidence type="ECO:0000256" key="4">
    <source>
        <dbReference type="ARBA" id="ARBA00022833"/>
    </source>
</evidence>
<organism evidence="7 8">
    <name type="scientific">Halopelagius inordinatus</name>
    <dbReference type="NCBI Taxonomy" id="553467"/>
    <lineage>
        <taxon>Archaea</taxon>
        <taxon>Methanobacteriati</taxon>
        <taxon>Methanobacteriota</taxon>
        <taxon>Stenosarchaea group</taxon>
        <taxon>Halobacteria</taxon>
        <taxon>Halobacteriales</taxon>
        <taxon>Haloferacaceae</taxon>
    </lineage>
</organism>
<evidence type="ECO:0000313" key="8">
    <source>
        <dbReference type="Proteomes" id="UP000198876"/>
    </source>
</evidence>
<evidence type="ECO:0000256" key="5">
    <source>
        <dbReference type="ARBA" id="ARBA00023002"/>
    </source>
</evidence>
<dbReference type="Gene3D" id="3.40.50.720">
    <property type="entry name" value="NAD(P)-binding Rossmann-like Domain"/>
    <property type="match status" value="1"/>
</dbReference>
<evidence type="ECO:0000256" key="2">
    <source>
        <dbReference type="ARBA" id="ARBA00008072"/>
    </source>
</evidence>
<dbReference type="CDD" id="cd08255">
    <property type="entry name" value="2-desacetyl-2-hydroxyethyl_bacteriochlorophyllide_like"/>
    <property type="match status" value="1"/>
</dbReference>
<gene>
    <name evidence="7" type="ORF">SAMN04488063_1413</name>
</gene>
<dbReference type="SUPFAM" id="SSF50129">
    <property type="entry name" value="GroES-like"/>
    <property type="match status" value="1"/>
</dbReference>
<dbReference type="EMBL" id="FOOQ01000001">
    <property type="protein sequence ID" value="SFG09843.1"/>
    <property type="molecule type" value="Genomic_DNA"/>
</dbReference>
<sequence length="339" mass="36733">MAARSLFFVGPERVELRERPVPGPDADEVLVDTLFSAVSPGTELLVYRDEVPEEMAVDETIPALDGSFSYPMTYGYACVGEVTETGADVDDDWVGRTVFVFHPHESRFLARPEELHVVPDGCSPAQATLLPTVETAANLVMDGRPRLGERVAVFGQGPVGLATTAVLSRFPLASLAAVEPDRKRRERALELGADEAYAPADARAELAPTGPATATGEGVDLSVEVSGDPEALDDAVGVAGYDSRVVVGSWYGTKRAPLELGGRYHRSRIELQSSQVSTVDPSLRGRWDKQRRLDTAWDLLSSVDTAQFLTHRVDISDAPDAYELLSDRSDGVVQVLFEY</sequence>
<evidence type="ECO:0000259" key="6">
    <source>
        <dbReference type="Pfam" id="PF00107"/>
    </source>
</evidence>
<dbReference type="GO" id="GO:0016491">
    <property type="term" value="F:oxidoreductase activity"/>
    <property type="evidence" value="ECO:0007669"/>
    <property type="project" value="UniProtKB-KW"/>
</dbReference>
<evidence type="ECO:0000256" key="1">
    <source>
        <dbReference type="ARBA" id="ARBA00001947"/>
    </source>
</evidence>
<dbReference type="STRING" id="553467.SAMN04488063_1413"/>
<dbReference type="InterPro" id="IPR036291">
    <property type="entry name" value="NAD(P)-bd_dom_sf"/>
</dbReference>
<dbReference type="Proteomes" id="UP000198876">
    <property type="component" value="Unassembled WGS sequence"/>
</dbReference>
<dbReference type="GO" id="GO:0046872">
    <property type="term" value="F:metal ion binding"/>
    <property type="evidence" value="ECO:0007669"/>
    <property type="project" value="UniProtKB-KW"/>
</dbReference>
<dbReference type="Pfam" id="PF00107">
    <property type="entry name" value="ADH_zinc_N"/>
    <property type="match status" value="1"/>
</dbReference>
<keyword evidence="3" id="KW-0479">Metal-binding</keyword>
<evidence type="ECO:0000313" key="7">
    <source>
        <dbReference type="EMBL" id="SFG09843.1"/>
    </source>
</evidence>
<reference evidence="8" key="1">
    <citation type="submission" date="2016-10" db="EMBL/GenBank/DDBJ databases">
        <authorList>
            <person name="Varghese N."/>
            <person name="Submissions S."/>
        </authorList>
    </citation>
    <scope>NUCLEOTIDE SEQUENCE [LARGE SCALE GENOMIC DNA]</scope>
    <source>
        <strain evidence="8">CGMCC 1.7739</strain>
    </source>
</reference>
<dbReference type="PANTHER" id="PTHR43350">
    <property type="entry name" value="NAD-DEPENDENT ALCOHOL DEHYDROGENASE"/>
    <property type="match status" value="1"/>
</dbReference>
<comment type="cofactor">
    <cofactor evidence="1">
        <name>Zn(2+)</name>
        <dbReference type="ChEBI" id="CHEBI:29105"/>
    </cofactor>
</comment>
<dbReference type="AlphaFoldDB" id="A0A1I2P2J3"/>
<dbReference type="InterPro" id="IPR011032">
    <property type="entry name" value="GroES-like_sf"/>
</dbReference>
<dbReference type="SUPFAM" id="SSF51735">
    <property type="entry name" value="NAD(P)-binding Rossmann-fold domains"/>
    <property type="match status" value="1"/>
</dbReference>